<name>A0A328PPQ6_9MOLU</name>
<proteinExistence type="predicted"/>
<protein>
    <submittedName>
        <fullName evidence="2">Uncharacterized protein</fullName>
    </submittedName>
</protein>
<dbReference type="Proteomes" id="UP000249762">
    <property type="component" value="Unassembled WGS sequence"/>
</dbReference>
<gene>
    <name evidence="2" type="ORF">DNK47_02250</name>
</gene>
<keyword evidence="1" id="KW-1133">Transmembrane helix</keyword>
<accession>A0A328PPQ6</accession>
<feature type="transmembrane region" description="Helical" evidence="1">
    <location>
        <begin position="142"/>
        <end position="161"/>
    </location>
</feature>
<evidence type="ECO:0000313" key="2">
    <source>
        <dbReference type="EMBL" id="RAO94948.1"/>
    </source>
</evidence>
<dbReference type="EMBL" id="QKVO01000009">
    <property type="protein sequence ID" value="RAO94948.1"/>
    <property type="molecule type" value="Genomic_DNA"/>
</dbReference>
<dbReference type="OrthoDB" id="396169at2"/>
<reference evidence="3" key="1">
    <citation type="submission" date="2018-06" db="EMBL/GenBank/DDBJ databases">
        <authorList>
            <person name="Martinez Ocampo F."/>
            <person name="Quiroz Castaneda R.E."/>
            <person name="Rojas Lopez X."/>
        </authorList>
    </citation>
    <scope>NUCLEOTIDE SEQUENCE [LARGE SCALE GENOMIC DNA]</scope>
    <source>
        <strain evidence="3">INIFAP02</strain>
    </source>
</reference>
<dbReference type="AlphaFoldDB" id="A0A328PPQ6"/>
<evidence type="ECO:0000313" key="3">
    <source>
        <dbReference type="Proteomes" id="UP000249762"/>
    </source>
</evidence>
<feature type="transmembrane region" description="Helical" evidence="1">
    <location>
        <begin position="63"/>
        <end position="84"/>
    </location>
</feature>
<feature type="transmembrane region" description="Helical" evidence="1">
    <location>
        <begin position="34"/>
        <end position="51"/>
    </location>
</feature>
<keyword evidence="3" id="KW-1185">Reference proteome</keyword>
<evidence type="ECO:0000256" key="1">
    <source>
        <dbReference type="SAM" id="Phobius"/>
    </source>
</evidence>
<keyword evidence="1" id="KW-0472">Membrane</keyword>
<comment type="caution">
    <text evidence="2">The sequence shown here is derived from an EMBL/GenBank/DDBJ whole genome shotgun (WGS) entry which is preliminary data.</text>
</comment>
<sequence length="287" mass="32012">MRSVFNLGLFKEQLREELSVFEFSFIKRVFTQSAFGFSVFGLLVCSLTALIEAGQASSVFSHYGFGVLGGILALFSGLALMFYYLPKYHSNPLEVTPKFVKRAYFCLICTYGIVFCGLFKALKLLAVLGDNKSFGWMSSSMLLGVGLFGTTLLVYAIPVLIGLGMKKHSSALKLSRFLRTCYIAYLVLFLIGLVATLAVSSDSTYRMYNFLMVLLSGVIIFTAPVLTVYRMKTVIKYLDQTDMVAIKKWELFFVFEALTQLMQMAVYLVRLLCSLCAGSIYSSSSKD</sequence>
<feature type="transmembrane region" description="Helical" evidence="1">
    <location>
        <begin position="207"/>
        <end position="229"/>
    </location>
</feature>
<dbReference type="RefSeq" id="WP_112665567.1">
    <property type="nucleotide sequence ID" value="NZ_QKVO01000009.1"/>
</dbReference>
<feature type="transmembrane region" description="Helical" evidence="1">
    <location>
        <begin position="249"/>
        <end position="269"/>
    </location>
</feature>
<keyword evidence="1" id="KW-0812">Transmembrane</keyword>
<feature type="transmembrane region" description="Helical" evidence="1">
    <location>
        <begin position="104"/>
        <end position="122"/>
    </location>
</feature>
<feature type="transmembrane region" description="Helical" evidence="1">
    <location>
        <begin position="182"/>
        <end position="201"/>
    </location>
</feature>
<organism evidence="2 3">
    <name type="scientific">Mycoplasma wenyonii</name>
    <dbReference type="NCBI Taxonomy" id="65123"/>
    <lineage>
        <taxon>Bacteria</taxon>
        <taxon>Bacillati</taxon>
        <taxon>Mycoplasmatota</taxon>
        <taxon>Mollicutes</taxon>
        <taxon>Mycoplasmataceae</taxon>
        <taxon>Mycoplasma</taxon>
    </lineage>
</organism>